<comment type="caution">
    <text evidence="1">The sequence shown here is derived from an EMBL/GenBank/DDBJ whole genome shotgun (WGS) entry which is preliminary data.</text>
</comment>
<dbReference type="OrthoDB" id="7474273at2"/>
<organism evidence="1 2">
    <name type="scientific">Sphingobium algorifonticola</name>
    <dbReference type="NCBI Taxonomy" id="2008318"/>
    <lineage>
        <taxon>Bacteria</taxon>
        <taxon>Pseudomonadati</taxon>
        <taxon>Pseudomonadota</taxon>
        <taxon>Alphaproteobacteria</taxon>
        <taxon>Sphingomonadales</taxon>
        <taxon>Sphingomonadaceae</taxon>
        <taxon>Sphingobium</taxon>
    </lineage>
</organism>
<dbReference type="AlphaFoldDB" id="A0A437JDM0"/>
<sequence>MADLPVLLAASAAQQAASPTAQKMASFLRGQAGKDDRVDVLAAMFGVGANRGAIDATCLAGSFNPVIARQHNVARE</sequence>
<evidence type="ECO:0000313" key="2">
    <source>
        <dbReference type="Proteomes" id="UP000282977"/>
    </source>
</evidence>
<keyword evidence="2" id="KW-1185">Reference proteome</keyword>
<gene>
    <name evidence="1" type="ORF">ENE74_03765</name>
</gene>
<name>A0A437JDM0_9SPHN</name>
<accession>A0A437JDM0</accession>
<dbReference type="Proteomes" id="UP000282977">
    <property type="component" value="Unassembled WGS sequence"/>
</dbReference>
<proteinExistence type="predicted"/>
<protein>
    <submittedName>
        <fullName evidence="1">Uncharacterized protein</fullName>
    </submittedName>
</protein>
<evidence type="ECO:0000313" key="1">
    <source>
        <dbReference type="EMBL" id="RVT44028.1"/>
    </source>
</evidence>
<dbReference type="EMBL" id="RZUL01000001">
    <property type="protein sequence ID" value="RVT44028.1"/>
    <property type="molecule type" value="Genomic_DNA"/>
</dbReference>
<reference evidence="1 2" key="1">
    <citation type="submission" date="2019-01" db="EMBL/GenBank/DDBJ databases">
        <authorList>
            <person name="Chen W.-M."/>
        </authorList>
    </citation>
    <scope>NUCLEOTIDE SEQUENCE [LARGE SCALE GENOMIC DNA]</scope>
    <source>
        <strain evidence="1 2">TLA-22</strain>
    </source>
</reference>